<evidence type="ECO:0000313" key="5">
    <source>
        <dbReference type="EMBL" id="NDY91990.1"/>
    </source>
</evidence>
<dbReference type="GO" id="GO:0009229">
    <property type="term" value="P:thiamine diphosphate biosynthetic process"/>
    <property type="evidence" value="ECO:0007669"/>
    <property type="project" value="UniProtKB-UniRule"/>
</dbReference>
<dbReference type="CDD" id="cd02194">
    <property type="entry name" value="ThiL"/>
    <property type="match status" value="1"/>
</dbReference>
<dbReference type="AlphaFoldDB" id="A0A7C9PIM0"/>
<evidence type="ECO:0000256" key="1">
    <source>
        <dbReference type="ARBA" id="ARBA00022977"/>
    </source>
</evidence>
<dbReference type="HAMAP" id="MF_02128">
    <property type="entry name" value="TMP_kinase"/>
    <property type="match status" value="1"/>
</dbReference>
<name>A0A7C9PIM0_9BURK</name>
<feature type="binding site" evidence="2">
    <location>
        <position position="314"/>
    </location>
    <ligand>
        <name>substrate</name>
    </ligand>
</feature>
<feature type="binding site" evidence="2">
    <location>
        <position position="42"/>
    </location>
    <ligand>
        <name>Mg(2+)</name>
        <dbReference type="ChEBI" id="CHEBI:18420"/>
        <label>2</label>
    </ligand>
</feature>
<feature type="binding site" evidence="2">
    <location>
        <begin position="116"/>
        <end position="117"/>
    </location>
    <ligand>
        <name>ATP</name>
        <dbReference type="ChEBI" id="CHEBI:30616"/>
    </ligand>
</feature>
<feature type="binding site" evidence="2">
    <location>
        <position position="141"/>
    </location>
    <ligand>
        <name>ATP</name>
        <dbReference type="ChEBI" id="CHEBI:30616"/>
    </ligand>
</feature>
<feature type="binding site" evidence="2">
    <location>
        <position position="49"/>
    </location>
    <ligand>
        <name>substrate</name>
    </ligand>
</feature>
<keyword evidence="2" id="KW-0547">Nucleotide-binding</keyword>
<evidence type="ECO:0000256" key="2">
    <source>
        <dbReference type="HAMAP-Rule" id="MF_02128"/>
    </source>
</evidence>
<feature type="binding site" evidence="2">
    <location>
        <position position="117"/>
    </location>
    <ligand>
        <name>Mg(2+)</name>
        <dbReference type="ChEBI" id="CHEBI:18420"/>
        <label>1</label>
    </ligand>
</feature>
<dbReference type="PIRSF" id="PIRSF005303">
    <property type="entry name" value="Thiam_monoph_kin"/>
    <property type="match status" value="1"/>
</dbReference>
<dbReference type="InterPro" id="IPR010918">
    <property type="entry name" value="PurM-like_C_dom"/>
</dbReference>
<dbReference type="Gene3D" id="3.90.650.10">
    <property type="entry name" value="PurM-like C-terminal domain"/>
    <property type="match status" value="1"/>
</dbReference>
<feature type="binding site" evidence="2">
    <location>
        <position position="209"/>
    </location>
    <ligand>
        <name>Mg(2+)</name>
        <dbReference type="ChEBI" id="CHEBI:18420"/>
        <label>5</label>
    </ligand>
</feature>
<dbReference type="PANTHER" id="PTHR30270">
    <property type="entry name" value="THIAMINE-MONOPHOSPHATE KINASE"/>
    <property type="match status" value="1"/>
</dbReference>
<comment type="miscellaneous">
    <text evidence="2">Reaction mechanism of ThiL seems to utilize a direct, inline transfer of the gamma-phosphate of ATP to TMP rather than a phosphorylated enzyme intermediate.</text>
</comment>
<gene>
    <name evidence="2 5" type="primary">thiL</name>
    <name evidence="5" type="ORF">G3A44_12410</name>
</gene>
<comment type="catalytic activity">
    <reaction evidence="2">
        <text>thiamine phosphate + ATP = thiamine diphosphate + ADP</text>
        <dbReference type="Rhea" id="RHEA:15913"/>
        <dbReference type="ChEBI" id="CHEBI:30616"/>
        <dbReference type="ChEBI" id="CHEBI:37575"/>
        <dbReference type="ChEBI" id="CHEBI:58937"/>
        <dbReference type="ChEBI" id="CHEBI:456216"/>
        <dbReference type="EC" id="2.7.4.16"/>
    </reaction>
</comment>
<dbReference type="Gene3D" id="3.30.1330.10">
    <property type="entry name" value="PurM-like, N-terminal domain"/>
    <property type="match status" value="1"/>
</dbReference>
<comment type="caution">
    <text evidence="2">Lacks conserved residue(s) required for the propagation of feature annotation.</text>
</comment>
<dbReference type="SUPFAM" id="SSF55326">
    <property type="entry name" value="PurM N-terminal domain-like"/>
    <property type="match status" value="1"/>
</dbReference>
<feature type="binding site" evidence="2">
    <location>
        <position position="70"/>
    </location>
    <ligand>
        <name>Mg(2+)</name>
        <dbReference type="ChEBI" id="CHEBI:18420"/>
        <label>4</label>
    </ligand>
</feature>
<comment type="pathway">
    <text evidence="2">Cofactor biosynthesis; thiamine diphosphate biosynthesis; thiamine diphosphate from thiamine phosphate: step 1/1.</text>
</comment>
<dbReference type="Proteomes" id="UP000484255">
    <property type="component" value="Unassembled WGS sequence"/>
</dbReference>
<dbReference type="Pfam" id="PF02769">
    <property type="entry name" value="AIRS_C"/>
    <property type="match status" value="1"/>
</dbReference>
<feature type="binding site" evidence="2">
    <location>
        <position position="25"/>
    </location>
    <ligand>
        <name>Mg(2+)</name>
        <dbReference type="ChEBI" id="CHEBI:18420"/>
        <label>4</label>
    </ligand>
</feature>
<dbReference type="InterPro" id="IPR006283">
    <property type="entry name" value="ThiL-like"/>
</dbReference>
<keyword evidence="2" id="KW-0067">ATP-binding</keyword>
<feature type="binding site" evidence="2">
    <location>
        <position position="40"/>
    </location>
    <ligand>
        <name>Mg(2+)</name>
        <dbReference type="ChEBI" id="CHEBI:18420"/>
        <label>4</label>
    </ligand>
</feature>
<feature type="binding site" evidence="2">
    <location>
        <position position="70"/>
    </location>
    <ligand>
        <name>Mg(2+)</name>
        <dbReference type="ChEBI" id="CHEBI:18420"/>
        <label>3</label>
    </ligand>
</feature>
<keyword evidence="2 5" id="KW-0418">Kinase</keyword>
<feature type="domain" description="PurM-like C-terminal" evidence="4">
    <location>
        <begin position="145"/>
        <end position="293"/>
    </location>
</feature>
<feature type="binding site" evidence="2">
    <location>
        <position position="208"/>
    </location>
    <ligand>
        <name>ATP</name>
        <dbReference type="ChEBI" id="CHEBI:30616"/>
    </ligand>
</feature>
<keyword evidence="6" id="KW-1185">Reference proteome</keyword>
<feature type="binding site" evidence="2">
    <location>
        <position position="42"/>
    </location>
    <ligand>
        <name>Mg(2+)</name>
        <dbReference type="ChEBI" id="CHEBI:18420"/>
        <label>1</label>
    </ligand>
</feature>
<feature type="domain" description="PurM-like N-terminal" evidence="3">
    <location>
        <begin position="23"/>
        <end position="133"/>
    </location>
</feature>
<dbReference type="NCBIfam" id="TIGR01379">
    <property type="entry name" value="thiL"/>
    <property type="match status" value="1"/>
</dbReference>
<feature type="binding site" evidence="2">
    <location>
        <position position="70"/>
    </location>
    <ligand>
        <name>Mg(2+)</name>
        <dbReference type="ChEBI" id="CHEBI:18420"/>
        <label>2</label>
    </ligand>
</feature>
<comment type="caution">
    <text evidence="5">The sequence shown here is derived from an EMBL/GenBank/DDBJ whole genome shotgun (WGS) entry which is preliminary data.</text>
</comment>
<comment type="similarity">
    <text evidence="2">Belongs to the thiamine-monophosphate kinase family.</text>
</comment>
<organism evidence="5 6">
    <name type="scientific">Ideonella livida</name>
    <dbReference type="NCBI Taxonomy" id="2707176"/>
    <lineage>
        <taxon>Bacteria</taxon>
        <taxon>Pseudomonadati</taxon>
        <taxon>Pseudomonadota</taxon>
        <taxon>Betaproteobacteria</taxon>
        <taxon>Burkholderiales</taxon>
        <taxon>Sphaerotilaceae</taxon>
        <taxon>Ideonella</taxon>
    </lineage>
</organism>
<comment type="function">
    <text evidence="2">Catalyzes the ATP-dependent phosphorylation of thiamine-monophosphate (TMP) to form thiamine-pyrophosphate (TPP), the active form of vitamin B1.</text>
</comment>
<dbReference type="GO" id="GO:0000287">
    <property type="term" value="F:magnesium ion binding"/>
    <property type="evidence" value="ECO:0007669"/>
    <property type="project" value="UniProtKB-UniRule"/>
</dbReference>
<dbReference type="GO" id="GO:0009228">
    <property type="term" value="P:thiamine biosynthetic process"/>
    <property type="evidence" value="ECO:0007669"/>
    <property type="project" value="UniProtKB-KW"/>
</dbReference>
<accession>A0A7C9PIM0</accession>
<evidence type="ECO:0000313" key="6">
    <source>
        <dbReference type="Proteomes" id="UP000484255"/>
    </source>
</evidence>
<dbReference type="GO" id="GO:0005524">
    <property type="term" value="F:ATP binding"/>
    <property type="evidence" value="ECO:0007669"/>
    <property type="project" value="UniProtKB-UniRule"/>
</dbReference>
<dbReference type="EMBL" id="JAAGOH010000013">
    <property type="protein sequence ID" value="NDY91990.1"/>
    <property type="molecule type" value="Genomic_DNA"/>
</dbReference>
<dbReference type="GO" id="GO:0009030">
    <property type="term" value="F:thiamine-phosphate kinase activity"/>
    <property type="evidence" value="ECO:0007669"/>
    <property type="project" value="UniProtKB-UniRule"/>
</dbReference>
<keyword evidence="1 2" id="KW-0784">Thiamine biosynthesis</keyword>
<keyword evidence="2 5" id="KW-0808">Transferase</keyword>
<evidence type="ECO:0000259" key="3">
    <source>
        <dbReference type="Pfam" id="PF00586"/>
    </source>
</evidence>
<protein>
    <recommendedName>
        <fullName evidence="2">Thiamine-monophosphate kinase</fullName>
        <shortName evidence="2">TMP kinase</shortName>
        <shortName evidence="2">Thiamine-phosphate kinase</shortName>
        <ecNumber evidence="2">2.7.4.16</ecNumber>
    </recommendedName>
</protein>
<reference evidence="5 6" key="1">
    <citation type="submission" date="2020-02" db="EMBL/GenBank/DDBJ databases">
        <title>Ideonella bacterium strain TBM-1.</title>
        <authorList>
            <person name="Chen W.-M."/>
        </authorList>
    </citation>
    <scope>NUCLEOTIDE SEQUENCE [LARGE SCALE GENOMIC DNA]</scope>
    <source>
        <strain evidence="5 6">TBM-1</strain>
    </source>
</reference>
<dbReference type="Pfam" id="PF00586">
    <property type="entry name" value="AIRS"/>
    <property type="match status" value="1"/>
</dbReference>
<dbReference type="EC" id="2.7.4.16" evidence="2"/>
<dbReference type="UniPathway" id="UPA00060">
    <property type="reaction ID" value="UER00142"/>
</dbReference>
<dbReference type="SUPFAM" id="SSF56042">
    <property type="entry name" value="PurM C-terminal domain-like"/>
    <property type="match status" value="1"/>
</dbReference>
<feature type="binding site" evidence="2">
    <location>
        <position position="256"/>
    </location>
    <ligand>
        <name>substrate</name>
    </ligand>
</feature>
<proteinExistence type="inferred from homology"/>
<feature type="binding site" evidence="2">
    <location>
        <position position="206"/>
    </location>
    <ligand>
        <name>Mg(2+)</name>
        <dbReference type="ChEBI" id="CHEBI:18420"/>
        <label>3</label>
    </ligand>
</feature>
<dbReference type="InterPro" id="IPR036921">
    <property type="entry name" value="PurM-like_N_sf"/>
</dbReference>
<evidence type="ECO:0000259" key="4">
    <source>
        <dbReference type="Pfam" id="PF02769"/>
    </source>
</evidence>
<keyword evidence="2" id="KW-0479">Metal-binding</keyword>
<feature type="binding site" evidence="2">
    <location>
        <position position="41"/>
    </location>
    <ligand>
        <name>Mg(2+)</name>
        <dbReference type="ChEBI" id="CHEBI:18420"/>
        <label>1</label>
    </ligand>
</feature>
<dbReference type="InterPro" id="IPR016188">
    <property type="entry name" value="PurM-like_N"/>
</dbReference>
<dbReference type="RefSeq" id="WP_163457837.1">
    <property type="nucleotide sequence ID" value="NZ_JAAGOH010000013.1"/>
</dbReference>
<keyword evidence="2" id="KW-0460">Magnesium</keyword>
<dbReference type="InterPro" id="IPR036676">
    <property type="entry name" value="PurM-like_C_sf"/>
</dbReference>
<feature type="binding site" evidence="2">
    <location>
        <position position="25"/>
    </location>
    <ligand>
        <name>Mg(2+)</name>
        <dbReference type="ChEBI" id="CHEBI:18420"/>
        <label>3</label>
    </ligand>
</feature>
<sequence>MGEFDLIDRYFKRPARRVALGVGDDCALLAPGPGMQLAVSTDMLVEGRHFLSTVDPARLGHKALAVNLSDLAACGARPLAFLLTLTLPQANAAFLGAFAQGLWALADAHDIDLVGGDTTSGPLSVGVTVMGEVPTGLALLRSGAQVGDELWVSGHLGEARLALEAFRGRLSLPESGFAAARRALELPEPRVALGQALRGLATSAIDLSDGLLGDLGHVLTLSDVGAVVELGRLPRSPLMSVQTAPVQRQCLLAGGDDYELLFTAAPQRAEAVSAVGRTLGLRLTRIGRITGADQGLQVLDDAGRPIDQGDFTGFDHFKRGVA</sequence>
<dbReference type="PANTHER" id="PTHR30270:SF0">
    <property type="entry name" value="THIAMINE-MONOPHOSPHATE KINASE"/>
    <property type="match status" value="1"/>
</dbReference>